<protein>
    <recommendedName>
        <fullName evidence="4">Anaphase-promoting complex, cyclosome, subunit 3</fullName>
    </recommendedName>
</protein>
<dbReference type="RefSeq" id="WP_237361634.1">
    <property type="nucleotide sequence ID" value="NZ_CAKLDM010000002.1"/>
</dbReference>
<name>A0ABN8E3G3_9VIBR</name>
<feature type="chain" id="PRO_5045078144" description="Anaphase-promoting complex, cyclosome, subunit 3" evidence="1">
    <location>
        <begin position="21"/>
        <end position="386"/>
    </location>
</feature>
<evidence type="ECO:0008006" key="4">
    <source>
        <dbReference type="Google" id="ProtNLM"/>
    </source>
</evidence>
<dbReference type="Proteomes" id="UP000838748">
    <property type="component" value="Unassembled WGS sequence"/>
</dbReference>
<reference evidence="2" key="1">
    <citation type="submission" date="2021-11" db="EMBL/GenBank/DDBJ databases">
        <authorList>
            <person name="Rodrigo-Torres L."/>
            <person name="Arahal R. D."/>
            <person name="Lucena T."/>
        </authorList>
    </citation>
    <scope>NUCLEOTIDE SEQUENCE</scope>
    <source>
        <strain evidence="2">CECT 7928</strain>
    </source>
</reference>
<gene>
    <name evidence="2" type="ORF">VMF7928_02336</name>
</gene>
<keyword evidence="1" id="KW-0732">Signal</keyword>
<organism evidence="2 3">
    <name type="scientific">Vibrio marisflavi CECT 7928</name>
    <dbReference type="NCBI Taxonomy" id="634439"/>
    <lineage>
        <taxon>Bacteria</taxon>
        <taxon>Pseudomonadati</taxon>
        <taxon>Pseudomonadota</taxon>
        <taxon>Gammaproteobacteria</taxon>
        <taxon>Vibrionales</taxon>
        <taxon>Vibrionaceae</taxon>
        <taxon>Vibrio</taxon>
    </lineage>
</organism>
<dbReference type="Gene3D" id="1.25.40.10">
    <property type="entry name" value="Tetratricopeptide repeat domain"/>
    <property type="match status" value="2"/>
</dbReference>
<accession>A0ABN8E3G3</accession>
<evidence type="ECO:0000313" key="3">
    <source>
        <dbReference type="Proteomes" id="UP000838748"/>
    </source>
</evidence>
<comment type="caution">
    <text evidence="2">The sequence shown here is derived from an EMBL/GenBank/DDBJ whole genome shotgun (WGS) entry which is preliminary data.</text>
</comment>
<evidence type="ECO:0000256" key="1">
    <source>
        <dbReference type="SAM" id="SignalP"/>
    </source>
</evidence>
<proteinExistence type="predicted"/>
<sequence length="386" mass="44403">MKNYLSLLLLLLFCSQAAYASGERLSQYTNNMVQQANHLVGEKEFAQAIQLLKKADLSREYDKVYVARMLGVIYWQNNQNKLAIQQLSTAVNSNVLHDEQAWTTKKMLADLLLMQHQYEQSLHYYYSLIDNMPKQESGADVWLRIAQANYQLSRWKQVLSAMKQYDEYKKAPTVSPISLKLGAQVQLQLWHKAAVTANRLIALEPENLIWWRQLVAIQLRENKTKAALNTMSLAKLQGLQLTQKDIQLLAQLYAQVGIPLRAAQTMEQIKDISSDINLLTQQAAYWQLAKEWPKAVKSWLLAAKKNNKYRWNAIQILTQQGEDKKAISELDKITAPKQQAKVALIKAQAYYRLGDIKLAVEQAKYSKKLKDTEEARSWVDYLATQQ</sequence>
<evidence type="ECO:0000313" key="2">
    <source>
        <dbReference type="EMBL" id="CAH0539659.1"/>
    </source>
</evidence>
<dbReference type="SUPFAM" id="SSF48452">
    <property type="entry name" value="TPR-like"/>
    <property type="match status" value="1"/>
</dbReference>
<feature type="signal peptide" evidence="1">
    <location>
        <begin position="1"/>
        <end position="20"/>
    </location>
</feature>
<keyword evidence="3" id="KW-1185">Reference proteome</keyword>
<dbReference type="InterPro" id="IPR011990">
    <property type="entry name" value="TPR-like_helical_dom_sf"/>
</dbReference>
<dbReference type="EMBL" id="CAKLDM010000002">
    <property type="protein sequence ID" value="CAH0539659.1"/>
    <property type="molecule type" value="Genomic_DNA"/>
</dbReference>